<organism evidence="5 6">
    <name type="scientific">Leptospira alstonii serovar Sichuan str. 79601</name>
    <dbReference type="NCBI Taxonomy" id="1218565"/>
    <lineage>
        <taxon>Bacteria</taxon>
        <taxon>Pseudomonadati</taxon>
        <taxon>Spirochaetota</taxon>
        <taxon>Spirochaetia</taxon>
        <taxon>Leptospirales</taxon>
        <taxon>Leptospiraceae</taxon>
        <taxon>Leptospira</taxon>
    </lineage>
</organism>
<dbReference type="InterPro" id="IPR000014">
    <property type="entry name" value="PAS"/>
</dbReference>
<dbReference type="PANTHER" id="PTHR44591">
    <property type="entry name" value="STRESS RESPONSE REGULATOR PROTEIN 1"/>
    <property type="match status" value="1"/>
</dbReference>
<gene>
    <name evidence="5" type="ORF">LEP1GSC194_0313</name>
</gene>
<reference evidence="5 6" key="1">
    <citation type="submission" date="2013-01" db="EMBL/GenBank/DDBJ databases">
        <authorList>
            <person name="Harkins D.M."/>
            <person name="Durkin A.S."/>
            <person name="Brinkac L.M."/>
            <person name="Haft D.H."/>
            <person name="Selengut J.D."/>
            <person name="Sanka R."/>
            <person name="DePew J."/>
            <person name="Purushe J."/>
            <person name="Galloway R.L."/>
            <person name="Vinetz J.M."/>
            <person name="Sutton G.G."/>
            <person name="Nierman W.C."/>
            <person name="Fouts D.E."/>
        </authorList>
    </citation>
    <scope>NUCLEOTIDE SEQUENCE [LARGE SCALE GENOMIC DNA]</scope>
    <source>
        <strain evidence="5 6">79601</strain>
    </source>
</reference>
<dbReference type="PATRIC" id="fig|1218565.3.peg.1302"/>
<dbReference type="AlphaFoldDB" id="M6CWG2"/>
<evidence type="ECO:0000313" key="5">
    <source>
        <dbReference type="EMBL" id="EMJ96019.1"/>
    </source>
</evidence>
<keyword evidence="1 2" id="KW-0597">Phosphoprotein</keyword>
<evidence type="ECO:0000256" key="2">
    <source>
        <dbReference type="PROSITE-ProRule" id="PRU00169"/>
    </source>
</evidence>
<evidence type="ECO:0000259" key="3">
    <source>
        <dbReference type="PROSITE" id="PS50110"/>
    </source>
</evidence>
<dbReference type="Pfam" id="PF00989">
    <property type="entry name" value="PAS"/>
    <property type="match status" value="1"/>
</dbReference>
<dbReference type="EMBL" id="ANIK01000028">
    <property type="protein sequence ID" value="EMJ96019.1"/>
    <property type="molecule type" value="Genomic_DNA"/>
</dbReference>
<accession>M6CWG2</accession>
<evidence type="ECO:0000256" key="1">
    <source>
        <dbReference type="ARBA" id="ARBA00022553"/>
    </source>
</evidence>
<dbReference type="CDD" id="cd17534">
    <property type="entry name" value="REC_DC-like"/>
    <property type="match status" value="1"/>
</dbReference>
<name>M6CWG2_9LEPT</name>
<dbReference type="SUPFAM" id="SSF52172">
    <property type="entry name" value="CheY-like"/>
    <property type="match status" value="1"/>
</dbReference>
<dbReference type="PROSITE" id="PS50112">
    <property type="entry name" value="PAS"/>
    <property type="match status" value="1"/>
</dbReference>
<dbReference type="RefSeq" id="WP_020772803.1">
    <property type="nucleotide sequence ID" value="NZ_ANIK01000028.1"/>
</dbReference>
<dbReference type="PROSITE" id="PS50110">
    <property type="entry name" value="RESPONSE_REGULATORY"/>
    <property type="match status" value="1"/>
</dbReference>
<dbReference type="NCBIfam" id="TIGR00229">
    <property type="entry name" value="sensory_box"/>
    <property type="match status" value="1"/>
</dbReference>
<dbReference type="Gene3D" id="3.30.450.20">
    <property type="entry name" value="PAS domain"/>
    <property type="match status" value="1"/>
</dbReference>
<evidence type="ECO:0000313" key="6">
    <source>
        <dbReference type="Proteomes" id="UP000011988"/>
    </source>
</evidence>
<dbReference type="GO" id="GO:0000160">
    <property type="term" value="P:phosphorelay signal transduction system"/>
    <property type="evidence" value="ECO:0007669"/>
    <property type="project" value="InterPro"/>
</dbReference>
<dbReference type="CDD" id="cd00130">
    <property type="entry name" value="PAS"/>
    <property type="match status" value="1"/>
</dbReference>
<dbReference type="SMART" id="SM00448">
    <property type="entry name" value="REC"/>
    <property type="match status" value="1"/>
</dbReference>
<feature type="domain" description="PAS" evidence="4">
    <location>
        <begin position="132"/>
        <end position="186"/>
    </location>
</feature>
<dbReference type="Gene3D" id="3.40.50.2300">
    <property type="match status" value="1"/>
</dbReference>
<dbReference type="InterPro" id="IPR001789">
    <property type="entry name" value="Sig_transdc_resp-reg_receiver"/>
</dbReference>
<comment type="caution">
    <text evidence="5">The sequence shown here is derived from an EMBL/GenBank/DDBJ whole genome shotgun (WGS) entry which is preliminary data.</text>
</comment>
<feature type="domain" description="Response regulatory" evidence="3">
    <location>
        <begin position="5"/>
        <end position="120"/>
    </location>
</feature>
<dbReference type="OrthoDB" id="5343928at2"/>
<feature type="modified residue" description="4-aspartylphosphate" evidence="2">
    <location>
        <position position="55"/>
    </location>
</feature>
<sequence length="260" mass="29402">MSHCKILIVEDEQLVAKDIQIVLLNMGYDVPSIVSSGDEAMAVIPLLKPHLILMDIRLGSKPDGIELAAMIRSEFDLPVIYLTAFTDDDTLKRAQLTEPYGYVIKPFSARELQITIEIAIFKHKIERDLRQNRTWLSTILESIGDGVIATDVDGKIVFLNSVAEALTEWSRKDAHGRDLEAIFNVLMRKNFLSPWIQFSDRINLQTGYFHETILISKKGKEQSIHSTVSKLRDENGRLVGEVIVFSVVIARESPFLPVLR</sequence>
<dbReference type="GO" id="GO:0006355">
    <property type="term" value="P:regulation of DNA-templated transcription"/>
    <property type="evidence" value="ECO:0007669"/>
    <property type="project" value="InterPro"/>
</dbReference>
<dbReference type="SMART" id="SM00091">
    <property type="entry name" value="PAS"/>
    <property type="match status" value="1"/>
</dbReference>
<proteinExistence type="predicted"/>
<evidence type="ECO:0000259" key="4">
    <source>
        <dbReference type="PROSITE" id="PS50112"/>
    </source>
</evidence>
<dbReference type="Proteomes" id="UP000011988">
    <property type="component" value="Unassembled WGS sequence"/>
</dbReference>
<dbReference type="InterPro" id="IPR035965">
    <property type="entry name" value="PAS-like_dom_sf"/>
</dbReference>
<dbReference type="SUPFAM" id="SSF55785">
    <property type="entry name" value="PYP-like sensor domain (PAS domain)"/>
    <property type="match status" value="1"/>
</dbReference>
<protein>
    <submittedName>
        <fullName evidence="5">PAS domain S-box protein</fullName>
    </submittedName>
</protein>
<dbReference type="PANTHER" id="PTHR44591:SF3">
    <property type="entry name" value="RESPONSE REGULATORY DOMAIN-CONTAINING PROTEIN"/>
    <property type="match status" value="1"/>
</dbReference>
<dbReference type="Pfam" id="PF00072">
    <property type="entry name" value="Response_reg"/>
    <property type="match status" value="1"/>
</dbReference>
<dbReference type="InterPro" id="IPR011006">
    <property type="entry name" value="CheY-like_superfamily"/>
</dbReference>
<dbReference type="InterPro" id="IPR050595">
    <property type="entry name" value="Bact_response_regulator"/>
</dbReference>
<dbReference type="InterPro" id="IPR013767">
    <property type="entry name" value="PAS_fold"/>
</dbReference>